<evidence type="ECO:0000256" key="10">
    <source>
        <dbReference type="ARBA" id="ARBA00022777"/>
    </source>
</evidence>
<comment type="similarity">
    <text evidence="2">Belongs to the CpsD/CapB family.</text>
</comment>
<feature type="domain" description="Tyrosine-protein kinase G-rich" evidence="19">
    <location>
        <begin position="318"/>
        <end position="395"/>
    </location>
</feature>
<comment type="similarity">
    <text evidence="3">Belongs to the etk/wzc family.</text>
</comment>
<keyword evidence="12 16" id="KW-1133">Transmembrane helix</keyword>
<accession>A0ABP7JRT8</accession>
<dbReference type="InterPro" id="IPR027417">
    <property type="entry name" value="P-loop_NTPase"/>
</dbReference>
<sequence>MGGSMHHKPLDHMMRDGRLARVGEADPTIVDLFVVARQLWRGKWIIAASTLIAVALGGYYAFGLAQETYRSTATIVLDTREEMVVDLQSVVGRLGAGETQLNTEVEVLQSRGLAAQVVDQLDLINDPVFNGRLAPPTGLAAFEGQVRNLFDGLFGQEDAPLVMEDTGEMNAQIRFDVTRSLMQKVTVRNVPTTYLFHVTVESSDPRKSALVANTLVELYIRDQIQTKFNATEQATDWLSGRVAELGSELAAAEQAVADFNTSKTLVSTATLAAQETHLKELRATIAAQEDRGISNDLTALKAEEARLARAVQRGGEDQLEVQQLAREVQAVRVLYEYFLGRLKEATAQQGIQRADSRILSPAITPSHPASPQKARILALCLTFGVILGSALVLVRGLFSRGFSTPHDLAAATGLRVFGAVPKIPVKGRARVLRYLLDRPTSAVAEAVRGLRTSIEFTAPGAFVQVIGVTSAHPDEGKTTAALALAHSFGALGRRVLYIEGDLRRRVLGEYFPHMRERGLVALLEGNATPEDVIVKAHNGFAADLLPGDAYHGSPADLLAMRRFGELIDDLRRRYDIIILDTPPLLAVPDARIMLQDVDRVLLGVEWSRTNKEAVAEALERIDDIPPSSIGLFLSRINPKKMRAYAGRRGYDNWMTGKGIVR</sequence>
<evidence type="ECO:0000259" key="17">
    <source>
        <dbReference type="Pfam" id="PF02706"/>
    </source>
</evidence>
<feature type="domain" description="AAA" evidence="18">
    <location>
        <begin position="466"/>
        <end position="624"/>
    </location>
</feature>
<dbReference type="CDD" id="cd05387">
    <property type="entry name" value="BY-kinase"/>
    <property type="match status" value="1"/>
</dbReference>
<evidence type="ECO:0000313" key="21">
    <source>
        <dbReference type="Proteomes" id="UP001399917"/>
    </source>
</evidence>
<keyword evidence="14" id="KW-0829">Tyrosine-protein kinase</keyword>
<organism evidence="20 21">
    <name type="scientific">Celeribacter arenosi</name>
    <dbReference type="NCBI Taxonomy" id="792649"/>
    <lineage>
        <taxon>Bacteria</taxon>
        <taxon>Pseudomonadati</taxon>
        <taxon>Pseudomonadota</taxon>
        <taxon>Alphaproteobacteria</taxon>
        <taxon>Rhodobacterales</taxon>
        <taxon>Roseobacteraceae</taxon>
        <taxon>Celeribacter</taxon>
    </lineage>
</organism>
<dbReference type="SUPFAM" id="SSF52540">
    <property type="entry name" value="P-loop containing nucleoside triphosphate hydrolases"/>
    <property type="match status" value="1"/>
</dbReference>
<gene>
    <name evidence="20" type="ORF">GCM10022404_00120</name>
</gene>
<evidence type="ECO:0000259" key="19">
    <source>
        <dbReference type="Pfam" id="PF13807"/>
    </source>
</evidence>
<dbReference type="InterPro" id="IPR050445">
    <property type="entry name" value="Bact_polysacc_biosynth/exp"/>
</dbReference>
<dbReference type="Pfam" id="PF02706">
    <property type="entry name" value="Wzz"/>
    <property type="match status" value="1"/>
</dbReference>
<dbReference type="EC" id="2.7.10.2" evidence="4"/>
<evidence type="ECO:0000259" key="18">
    <source>
        <dbReference type="Pfam" id="PF13614"/>
    </source>
</evidence>
<keyword evidence="8 16" id="KW-0812">Transmembrane</keyword>
<dbReference type="EMBL" id="BAABDF010000001">
    <property type="protein sequence ID" value="GAA3852721.1"/>
    <property type="molecule type" value="Genomic_DNA"/>
</dbReference>
<evidence type="ECO:0000256" key="5">
    <source>
        <dbReference type="ARBA" id="ARBA00022475"/>
    </source>
</evidence>
<comment type="subcellular location">
    <subcellularLocation>
        <location evidence="1">Cell inner membrane</location>
        <topology evidence="1">Multi-pass membrane protein</topology>
    </subcellularLocation>
</comment>
<evidence type="ECO:0000256" key="13">
    <source>
        <dbReference type="ARBA" id="ARBA00023136"/>
    </source>
</evidence>
<keyword evidence="5" id="KW-1003">Cell membrane</keyword>
<keyword evidence="21" id="KW-1185">Reference proteome</keyword>
<protein>
    <recommendedName>
        <fullName evidence="4">non-specific protein-tyrosine kinase</fullName>
        <ecNumber evidence="4">2.7.10.2</ecNumber>
    </recommendedName>
</protein>
<dbReference type="Proteomes" id="UP001399917">
    <property type="component" value="Unassembled WGS sequence"/>
</dbReference>
<evidence type="ECO:0000256" key="15">
    <source>
        <dbReference type="ARBA" id="ARBA00051245"/>
    </source>
</evidence>
<dbReference type="Pfam" id="PF13614">
    <property type="entry name" value="AAA_31"/>
    <property type="match status" value="1"/>
</dbReference>
<dbReference type="InterPro" id="IPR025669">
    <property type="entry name" value="AAA_dom"/>
</dbReference>
<dbReference type="Pfam" id="PF13807">
    <property type="entry name" value="GNVR"/>
    <property type="match status" value="1"/>
</dbReference>
<dbReference type="PANTHER" id="PTHR32309">
    <property type="entry name" value="TYROSINE-PROTEIN KINASE"/>
    <property type="match status" value="1"/>
</dbReference>
<evidence type="ECO:0000256" key="7">
    <source>
        <dbReference type="ARBA" id="ARBA00022679"/>
    </source>
</evidence>
<keyword evidence="11" id="KW-0067">ATP-binding</keyword>
<evidence type="ECO:0000256" key="2">
    <source>
        <dbReference type="ARBA" id="ARBA00007316"/>
    </source>
</evidence>
<dbReference type="PANTHER" id="PTHR32309:SF13">
    <property type="entry name" value="FERRIC ENTEROBACTIN TRANSPORT PROTEIN FEPE"/>
    <property type="match status" value="1"/>
</dbReference>
<dbReference type="Gene3D" id="3.40.50.300">
    <property type="entry name" value="P-loop containing nucleotide triphosphate hydrolases"/>
    <property type="match status" value="1"/>
</dbReference>
<feature type="transmembrane region" description="Helical" evidence="16">
    <location>
        <begin position="44"/>
        <end position="62"/>
    </location>
</feature>
<name>A0ABP7JRT8_9RHOB</name>
<proteinExistence type="inferred from homology"/>
<evidence type="ECO:0000256" key="6">
    <source>
        <dbReference type="ARBA" id="ARBA00022519"/>
    </source>
</evidence>
<keyword evidence="10" id="KW-0418">Kinase</keyword>
<evidence type="ECO:0000256" key="14">
    <source>
        <dbReference type="ARBA" id="ARBA00023137"/>
    </source>
</evidence>
<evidence type="ECO:0000256" key="1">
    <source>
        <dbReference type="ARBA" id="ARBA00004429"/>
    </source>
</evidence>
<dbReference type="InterPro" id="IPR005702">
    <property type="entry name" value="Wzc-like_C"/>
</dbReference>
<evidence type="ECO:0000256" key="8">
    <source>
        <dbReference type="ARBA" id="ARBA00022692"/>
    </source>
</evidence>
<reference evidence="21" key="1">
    <citation type="journal article" date="2019" name="Int. J. Syst. Evol. Microbiol.">
        <title>The Global Catalogue of Microorganisms (GCM) 10K type strain sequencing project: providing services to taxonomists for standard genome sequencing and annotation.</title>
        <authorList>
            <consortium name="The Broad Institute Genomics Platform"/>
            <consortium name="The Broad Institute Genome Sequencing Center for Infectious Disease"/>
            <person name="Wu L."/>
            <person name="Ma J."/>
        </authorList>
    </citation>
    <scope>NUCLEOTIDE SEQUENCE [LARGE SCALE GENOMIC DNA]</scope>
    <source>
        <strain evidence="21">JCM 17190</strain>
    </source>
</reference>
<feature type="transmembrane region" description="Helical" evidence="16">
    <location>
        <begin position="376"/>
        <end position="398"/>
    </location>
</feature>
<comment type="catalytic activity">
    <reaction evidence="15">
        <text>L-tyrosyl-[protein] + ATP = O-phospho-L-tyrosyl-[protein] + ADP + H(+)</text>
        <dbReference type="Rhea" id="RHEA:10596"/>
        <dbReference type="Rhea" id="RHEA-COMP:10136"/>
        <dbReference type="Rhea" id="RHEA-COMP:20101"/>
        <dbReference type="ChEBI" id="CHEBI:15378"/>
        <dbReference type="ChEBI" id="CHEBI:30616"/>
        <dbReference type="ChEBI" id="CHEBI:46858"/>
        <dbReference type="ChEBI" id="CHEBI:61978"/>
        <dbReference type="ChEBI" id="CHEBI:456216"/>
        <dbReference type="EC" id="2.7.10.2"/>
    </reaction>
</comment>
<evidence type="ECO:0000256" key="11">
    <source>
        <dbReference type="ARBA" id="ARBA00022840"/>
    </source>
</evidence>
<evidence type="ECO:0000256" key="9">
    <source>
        <dbReference type="ARBA" id="ARBA00022741"/>
    </source>
</evidence>
<dbReference type="InterPro" id="IPR032807">
    <property type="entry name" value="GNVR"/>
</dbReference>
<keyword evidence="6" id="KW-0997">Cell inner membrane</keyword>
<keyword evidence="13 16" id="KW-0472">Membrane</keyword>
<evidence type="ECO:0000256" key="12">
    <source>
        <dbReference type="ARBA" id="ARBA00022989"/>
    </source>
</evidence>
<evidence type="ECO:0000313" key="20">
    <source>
        <dbReference type="EMBL" id="GAA3852721.1"/>
    </source>
</evidence>
<dbReference type="InterPro" id="IPR003856">
    <property type="entry name" value="LPS_length_determ_N"/>
</dbReference>
<keyword evidence="9" id="KW-0547">Nucleotide-binding</keyword>
<keyword evidence="7" id="KW-0808">Transferase</keyword>
<evidence type="ECO:0000256" key="4">
    <source>
        <dbReference type="ARBA" id="ARBA00011903"/>
    </source>
</evidence>
<dbReference type="NCBIfam" id="TIGR01007">
    <property type="entry name" value="eps_fam"/>
    <property type="match status" value="1"/>
</dbReference>
<feature type="domain" description="Polysaccharide chain length determinant N-terminal" evidence="17">
    <location>
        <begin position="30"/>
        <end position="121"/>
    </location>
</feature>
<evidence type="ECO:0000256" key="16">
    <source>
        <dbReference type="SAM" id="Phobius"/>
    </source>
</evidence>
<comment type="caution">
    <text evidence="20">The sequence shown here is derived from an EMBL/GenBank/DDBJ whole genome shotgun (WGS) entry which is preliminary data.</text>
</comment>
<evidence type="ECO:0000256" key="3">
    <source>
        <dbReference type="ARBA" id="ARBA00008883"/>
    </source>
</evidence>